<evidence type="ECO:0000256" key="4">
    <source>
        <dbReference type="ARBA" id="ARBA00022989"/>
    </source>
</evidence>
<dbReference type="InterPro" id="IPR001594">
    <property type="entry name" value="Palmitoyltrfase_DHHC"/>
</dbReference>
<evidence type="ECO:0000256" key="7">
    <source>
        <dbReference type="ARBA" id="ARBA00023288"/>
    </source>
</evidence>
<sequence>MRKNGFEAPLEPLQVLTWVLLLLIVGGFYSFIVPALARVWAIVAGLVYGVLASSTVLAGILACLKDPIDPNVRRFHQGETAAGSAADKTFCFLCQLHVNKGSRHCRYCDKCVDRFDHHCKWLNNCVGRSNYRYFVTLLVSTFFMTSIQLGISAWFAIMYHSDNAAFSDRVEGRYARLGGTGHIVLVYAFAVLVLPFLGLLAQLLGFHIMLISRNLTTYDYIVQEQRKERERKERRRILDKDKSGARHPLACCVSGERGGVDAAPAKSGQALVP</sequence>
<comment type="subcellular location">
    <subcellularLocation>
        <location evidence="1">Endomembrane system</location>
        <topology evidence="1">Multi-pass membrane protein</topology>
    </subcellularLocation>
</comment>
<proteinExistence type="inferred from homology"/>
<comment type="catalytic activity">
    <reaction evidence="9 10">
        <text>L-cysteinyl-[protein] + hexadecanoyl-CoA = S-hexadecanoyl-L-cysteinyl-[protein] + CoA</text>
        <dbReference type="Rhea" id="RHEA:36683"/>
        <dbReference type="Rhea" id="RHEA-COMP:10131"/>
        <dbReference type="Rhea" id="RHEA-COMP:11032"/>
        <dbReference type="ChEBI" id="CHEBI:29950"/>
        <dbReference type="ChEBI" id="CHEBI:57287"/>
        <dbReference type="ChEBI" id="CHEBI:57379"/>
        <dbReference type="ChEBI" id="CHEBI:74151"/>
        <dbReference type="EC" id="2.3.1.225"/>
    </reaction>
</comment>
<evidence type="ECO:0000256" key="9">
    <source>
        <dbReference type="ARBA" id="ARBA00048048"/>
    </source>
</evidence>
<evidence type="ECO:0000256" key="8">
    <source>
        <dbReference type="ARBA" id="ARBA00023315"/>
    </source>
</evidence>
<evidence type="ECO:0000256" key="3">
    <source>
        <dbReference type="ARBA" id="ARBA00022692"/>
    </source>
</evidence>
<feature type="transmembrane region" description="Helical" evidence="10">
    <location>
        <begin position="179"/>
        <end position="204"/>
    </location>
</feature>
<feature type="transmembrane region" description="Helical" evidence="10">
    <location>
        <begin position="12"/>
        <end position="33"/>
    </location>
</feature>
<keyword evidence="5 10" id="KW-0472">Membrane</keyword>
<dbReference type="Proteomes" id="UP000002630">
    <property type="component" value="Linkage Group LG14"/>
</dbReference>
<keyword evidence="14" id="KW-1185">Reference proteome</keyword>
<dbReference type="EC" id="2.3.1.225" evidence="10"/>
<evidence type="ECO:0000256" key="1">
    <source>
        <dbReference type="ARBA" id="ARBA00004127"/>
    </source>
</evidence>
<dbReference type="PANTHER" id="PTHR22883:SF43">
    <property type="entry name" value="PALMITOYLTRANSFERASE APP"/>
    <property type="match status" value="1"/>
</dbReference>
<organism evidence="13 14">
    <name type="scientific">Ectocarpus siliculosus</name>
    <name type="common">Brown alga</name>
    <name type="synonym">Conferva siliculosa</name>
    <dbReference type="NCBI Taxonomy" id="2880"/>
    <lineage>
        <taxon>Eukaryota</taxon>
        <taxon>Sar</taxon>
        <taxon>Stramenopiles</taxon>
        <taxon>Ochrophyta</taxon>
        <taxon>PX clade</taxon>
        <taxon>Phaeophyceae</taxon>
        <taxon>Ectocarpales</taxon>
        <taxon>Ectocarpaceae</taxon>
        <taxon>Ectocarpus</taxon>
    </lineage>
</organism>
<feature type="transmembrane region" description="Helical" evidence="10">
    <location>
        <begin position="39"/>
        <end position="64"/>
    </location>
</feature>
<dbReference type="GO" id="GO:0006612">
    <property type="term" value="P:protein targeting to membrane"/>
    <property type="evidence" value="ECO:0007669"/>
    <property type="project" value="TreeGrafter"/>
</dbReference>
<dbReference type="PANTHER" id="PTHR22883">
    <property type="entry name" value="ZINC FINGER DHHC DOMAIN CONTAINING PROTEIN"/>
    <property type="match status" value="1"/>
</dbReference>
<dbReference type="GO" id="GO:0005794">
    <property type="term" value="C:Golgi apparatus"/>
    <property type="evidence" value="ECO:0007669"/>
    <property type="project" value="TreeGrafter"/>
</dbReference>
<gene>
    <name evidence="13" type="ORF">Esi_0021_0072</name>
</gene>
<accession>D7FR53</accession>
<dbReference type="OrthoDB" id="9909019at2759"/>
<feature type="compositionally biased region" description="Basic and acidic residues" evidence="11">
    <location>
        <begin position="231"/>
        <end position="244"/>
    </location>
</feature>
<dbReference type="GO" id="GO:0005783">
    <property type="term" value="C:endoplasmic reticulum"/>
    <property type="evidence" value="ECO:0007669"/>
    <property type="project" value="TreeGrafter"/>
</dbReference>
<keyword evidence="6" id="KW-0564">Palmitate</keyword>
<dbReference type="PROSITE" id="PS50216">
    <property type="entry name" value="DHHC"/>
    <property type="match status" value="1"/>
</dbReference>
<dbReference type="AlphaFoldDB" id="D7FR53"/>
<dbReference type="Pfam" id="PF01529">
    <property type="entry name" value="DHHC"/>
    <property type="match status" value="1"/>
</dbReference>
<evidence type="ECO:0000256" key="5">
    <source>
        <dbReference type="ARBA" id="ARBA00023136"/>
    </source>
</evidence>
<protein>
    <recommendedName>
        <fullName evidence="10">Palmitoyltransferase</fullName>
        <ecNumber evidence="10">2.3.1.225</ecNumber>
    </recommendedName>
</protein>
<keyword evidence="2 10" id="KW-0808">Transferase</keyword>
<name>D7FR53_ECTSI</name>
<feature type="transmembrane region" description="Helical" evidence="10">
    <location>
        <begin position="133"/>
        <end position="159"/>
    </location>
</feature>
<reference evidence="13 14" key="1">
    <citation type="journal article" date="2010" name="Nature">
        <title>The Ectocarpus genome and the independent evolution of multicellularity in brown algae.</title>
        <authorList>
            <person name="Cock J.M."/>
            <person name="Sterck L."/>
            <person name="Rouze P."/>
            <person name="Scornet D."/>
            <person name="Allen A.E."/>
            <person name="Amoutzias G."/>
            <person name="Anthouard V."/>
            <person name="Artiguenave F."/>
            <person name="Aury J.M."/>
            <person name="Badger J.H."/>
            <person name="Beszteri B."/>
            <person name="Billiau K."/>
            <person name="Bonnet E."/>
            <person name="Bothwell J.H."/>
            <person name="Bowler C."/>
            <person name="Boyen C."/>
            <person name="Brownlee C."/>
            <person name="Carrano C.J."/>
            <person name="Charrier B."/>
            <person name="Cho G.Y."/>
            <person name="Coelho S.M."/>
            <person name="Collen J."/>
            <person name="Corre E."/>
            <person name="Da Silva C."/>
            <person name="Delage L."/>
            <person name="Delaroque N."/>
            <person name="Dittami S.M."/>
            <person name="Doulbeau S."/>
            <person name="Elias M."/>
            <person name="Farnham G."/>
            <person name="Gachon C.M."/>
            <person name="Gschloessl B."/>
            <person name="Heesch S."/>
            <person name="Jabbari K."/>
            <person name="Jubin C."/>
            <person name="Kawai H."/>
            <person name="Kimura K."/>
            <person name="Kloareg B."/>
            <person name="Kupper F.C."/>
            <person name="Lang D."/>
            <person name="Le Bail A."/>
            <person name="Leblanc C."/>
            <person name="Lerouge P."/>
            <person name="Lohr M."/>
            <person name="Lopez P.J."/>
            <person name="Martens C."/>
            <person name="Maumus F."/>
            <person name="Michel G."/>
            <person name="Miranda-Saavedra D."/>
            <person name="Morales J."/>
            <person name="Moreau H."/>
            <person name="Motomura T."/>
            <person name="Nagasato C."/>
            <person name="Napoli C.A."/>
            <person name="Nelson D.R."/>
            <person name="Nyvall-Collen P."/>
            <person name="Peters A.F."/>
            <person name="Pommier C."/>
            <person name="Potin P."/>
            <person name="Poulain J."/>
            <person name="Quesneville H."/>
            <person name="Read B."/>
            <person name="Rensing S.A."/>
            <person name="Ritter A."/>
            <person name="Rousvoal S."/>
            <person name="Samanta M."/>
            <person name="Samson G."/>
            <person name="Schroeder D.C."/>
            <person name="Segurens B."/>
            <person name="Strittmatter M."/>
            <person name="Tonon T."/>
            <person name="Tregear J.W."/>
            <person name="Valentin K."/>
            <person name="von Dassow P."/>
            <person name="Yamagishi T."/>
            <person name="Van de Peer Y."/>
            <person name="Wincker P."/>
        </authorList>
    </citation>
    <scope>NUCLEOTIDE SEQUENCE [LARGE SCALE GENOMIC DNA]</scope>
    <source>
        <strain evidence="14">Ec32 / CCAP1310/4</strain>
    </source>
</reference>
<evidence type="ECO:0000313" key="14">
    <source>
        <dbReference type="Proteomes" id="UP000002630"/>
    </source>
</evidence>
<dbReference type="eggNOG" id="KOG1311">
    <property type="taxonomic scope" value="Eukaryota"/>
</dbReference>
<keyword evidence="4 10" id="KW-1133">Transmembrane helix</keyword>
<dbReference type="STRING" id="2880.D7FR53"/>
<comment type="similarity">
    <text evidence="10">Belongs to the DHHC palmitoyltransferase family.</text>
</comment>
<feature type="domain" description="Palmitoyltransferase DHHC" evidence="12">
    <location>
        <begin position="87"/>
        <end position="223"/>
    </location>
</feature>
<evidence type="ECO:0000259" key="12">
    <source>
        <dbReference type="Pfam" id="PF01529"/>
    </source>
</evidence>
<feature type="region of interest" description="Disordered" evidence="11">
    <location>
        <begin position="231"/>
        <end position="273"/>
    </location>
</feature>
<evidence type="ECO:0000256" key="10">
    <source>
        <dbReference type="RuleBase" id="RU079119"/>
    </source>
</evidence>
<evidence type="ECO:0000256" key="11">
    <source>
        <dbReference type="SAM" id="MobiDB-lite"/>
    </source>
</evidence>
<dbReference type="EMBL" id="FN648387">
    <property type="protein sequence ID" value="CBJ26120.1"/>
    <property type="molecule type" value="Genomic_DNA"/>
</dbReference>
<evidence type="ECO:0000313" key="13">
    <source>
        <dbReference type="EMBL" id="CBJ26120.1"/>
    </source>
</evidence>
<evidence type="ECO:0000256" key="2">
    <source>
        <dbReference type="ARBA" id="ARBA00022679"/>
    </source>
</evidence>
<evidence type="ECO:0000256" key="6">
    <source>
        <dbReference type="ARBA" id="ARBA00023139"/>
    </source>
</evidence>
<comment type="domain">
    <text evidence="10">The DHHC domain is required for palmitoyltransferase activity.</text>
</comment>
<keyword evidence="7" id="KW-0449">Lipoprotein</keyword>
<dbReference type="OMA" id="ICGFVEP"/>
<dbReference type="GO" id="GO:0019706">
    <property type="term" value="F:protein-cysteine S-palmitoyltransferase activity"/>
    <property type="evidence" value="ECO:0007669"/>
    <property type="project" value="UniProtKB-EC"/>
</dbReference>
<keyword evidence="8 10" id="KW-0012">Acyltransferase</keyword>
<dbReference type="InterPro" id="IPR039859">
    <property type="entry name" value="PFA4/ZDH16/20/ERF2-like"/>
</dbReference>
<keyword evidence="3 10" id="KW-0812">Transmembrane</keyword>